<reference evidence="1" key="1">
    <citation type="journal article" date="2021" name="Mol. Plant Microbe Interact.">
        <title>Complete Genome Sequence of the Plant-Pathogenic Fungus Colletotrichum lupini.</title>
        <authorList>
            <person name="Baroncelli R."/>
            <person name="Pensec F."/>
            <person name="Da Lio D."/>
            <person name="Boufleur T."/>
            <person name="Vicente I."/>
            <person name="Sarrocco S."/>
            <person name="Picot A."/>
            <person name="Baraldi E."/>
            <person name="Sukno S."/>
            <person name="Thon M."/>
            <person name="Le Floch G."/>
        </authorList>
    </citation>
    <scope>NUCLEOTIDE SEQUENCE</scope>
    <source>
        <strain evidence="1">IMI 504893</strain>
    </source>
</reference>
<dbReference type="Proteomes" id="UP000830671">
    <property type="component" value="Chromosome 9"/>
</dbReference>
<gene>
    <name evidence="1" type="ORF">CLUP02_16954</name>
</gene>
<dbReference type="Pfam" id="PF05141">
    <property type="entry name" value="DIT1_PvcA"/>
    <property type="match status" value="1"/>
</dbReference>
<dbReference type="EMBL" id="CP019481">
    <property type="protein sequence ID" value="UQC91419.1"/>
    <property type="molecule type" value="Genomic_DNA"/>
</dbReference>
<dbReference type="PANTHER" id="PTHR37285:SF5">
    <property type="entry name" value="SPORE WALL MATURATION PROTEIN DIT1"/>
    <property type="match status" value="1"/>
</dbReference>
<name>A0A9Q8WQ07_9PEZI</name>
<dbReference type="KEGG" id="clup:CLUP02_16954"/>
<protein>
    <recommendedName>
        <fullName evidence="3">Pyoverdine/dityrosine biosynthesis protein</fullName>
    </recommendedName>
</protein>
<dbReference type="GeneID" id="73350881"/>
<dbReference type="AlphaFoldDB" id="A0A9Q8WQ07"/>
<evidence type="ECO:0000313" key="1">
    <source>
        <dbReference type="EMBL" id="UQC91419.1"/>
    </source>
</evidence>
<dbReference type="PANTHER" id="PTHR37285">
    <property type="entry name" value="SPORE WALL MATURATION PROTEIN DIT1"/>
    <property type="match status" value="1"/>
</dbReference>
<proteinExistence type="predicted"/>
<dbReference type="RefSeq" id="XP_049153018.1">
    <property type="nucleotide sequence ID" value="XM_049295871.1"/>
</dbReference>
<accession>A0A9Q8WQ07</accession>
<dbReference type="InterPro" id="IPR007817">
    <property type="entry name" value="Isocyanide_synthase_DIT1"/>
</dbReference>
<evidence type="ECO:0000313" key="2">
    <source>
        <dbReference type="Proteomes" id="UP000830671"/>
    </source>
</evidence>
<evidence type="ECO:0008006" key="3">
    <source>
        <dbReference type="Google" id="ProtNLM"/>
    </source>
</evidence>
<organism evidence="1 2">
    <name type="scientific">Colletotrichum lupini</name>
    <dbReference type="NCBI Taxonomy" id="145971"/>
    <lineage>
        <taxon>Eukaryota</taxon>
        <taxon>Fungi</taxon>
        <taxon>Dikarya</taxon>
        <taxon>Ascomycota</taxon>
        <taxon>Pezizomycotina</taxon>
        <taxon>Sordariomycetes</taxon>
        <taxon>Hypocreomycetidae</taxon>
        <taxon>Glomerellales</taxon>
        <taxon>Glomerellaceae</taxon>
        <taxon>Colletotrichum</taxon>
        <taxon>Colletotrichum acutatum species complex</taxon>
    </lineage>
</organism>
<keyword evidence="2" id="KW-1185">Reference proteome</keyword>
<sequence>MDSDLRSSLHGKDFAHATDAIQKMIWKTDKGDETSARILAIIFEYALDKIDNFKYRHAAGMTKFLSVINGFVTADKPIDMCLPAFPFKSANKAYKVLGFLPDKAEELALQRLNTICLRIRDIYSPGARITIISDGLVYNDRDTWAYGEALRAMAVKKGFGRINFSCLKELLQFPLPEQTSEIVYVANATNLRRYLLNKYGKEDLDIDYEIATQPDTLMAYCGYRRFLESDLQHIFPTGKNRSHNSFKREIKFLAKEMMIRGYVRSLLFGAVKAALLAYRTSDAEQAFAGAIKAAFPNHLRLSIHHSTGENKVSLSLLHTETGYTTPWHCCVALMTSGEWLSAPIGTFKDDPRFDVVYEDERPSYFREKLSRNEDRK</sequence>